<gene>
    <name evidence="1" type="ORF">C8U37_11086</name>
</gene>
<dbReference type="RefSeq" id="WP_170100231.1">
    <property type="nucleotide sequence ID" value="NZ_QAOM01000010.1"/>
</dbReference>
<organism evidence="1 2">
    <name type="scientific">Trichococcus patagoniensis</name>
    <dbReference type="NCBI Taxonomy" id="382641"/>
    <lineage>
        <taxon>Bacteria</taxon>
        <taxon>Bacillati</taxon>
        <taxon>Bacillota</taxon>
        <taxon>Bacilli</taxon>
        <taxon>Lactobacillales</taxon>
        <taxon>Carnobacteriaceae</taxon>
        <taxon>Trichococcus</taxon>
    </lineage>
</organism>
<keyword evidence="2" id="KW-1185">Reference proteome</keyword>
<sequence>MKKFIVLSIVLGIIGSTGFIVKETTTDANLSSKDVQHEQVAKAPVKYTPYIIWFIG</sequence>
<dbReference type="AlphaFoldDB" id="A0A2T5IK30"/>
<reference evidence="1 2" key="1">
    <citation type="submission" date="2018-04" db="EMBL/GenBank/DDBJ databases">
        <title>Genomic Encyclopedia of Archaeal and Bacterial Type Strains, Phase II (KMG-II): from individual species to whole genera.</title>
        <authorList>
            <person name="Goeker M."/>
        </authorList>
    </citation>
    <scope>NUCLEOTIDE SEQUENCE [LARGE SCALE GENOMIC DNA]</scope>
    <source>
        <strain evidence="1 2">DSM 18806</strain>
    </source>
</reference>
<comment type="caution">
    <text evidence="1">The sequence shown here is derived from an EMBL/GenBank/DDBJ whole genome shotgun (WGS) entry which is preliminary data.</text>
</comment>
<accession>A0A2T5IK30</accession>
<proteinExistence type="predicted"/>
<dbReference type="Proteomes" id="UP000244161">
    <property type="component" value="Unassembled WGS sequence"/>
</dbReference>
<protein>
    <submittedName>
        <fullName evidence="1">Uncharacterized protein</fullName>
    </submittedName>
</protein>
<evidence type="ECO:0000313" key="2">
    <source>
        <dbReference type="Proteomes" id="UP000244161"/>
    </source>
</evidence>
<name>A0A2T5IK30_9LACT</name>
<evidence type="ECO:0000313" key="1">
    <source>
        <dbReference type="EMBL" id="PTQ84169.1"/>
    </source>
</evidence>
<dbReference type="EMBL" id="QAOM01000010">
    <property type="protein sequence ID" value="PTQ84169.1"/>
    <property type="molecule type" value="Genomic_DNA"/>
</dbReference>